<dbReference type="Proteomes" id="UP000051568">
    <property type="component" value="Unassembled WGS sequence"/>
</dbReference>
<dbReference type="RefSeq" id="WP_057749834.1">
    <property type="nucleotide sequence ID" value="NZ_BJVH01000004.1"/>
</dbReference>
<comment type="caution">
    <text evidence="2">The sequence shown here is derived from an EMBL/GenBank/DDBJ whole genome shotgun (WGS) entry which is preliminary data.</text>
</comment>
<feature type="transmembrane region" description="Helical" evidence="1">
    <location>
        <begin position="38"/>
        <end position="64"/>
    </location>
</feature>
<dbReference type="PATRIC" id="fig|319652.3.peg.1111"/>
<proteinExistence type="predicted"/>
<feature type="transmembrane region" description="Helical" evidence="1">
    <location>
        <begin position="6"/>
        <end position="26"/>
    </location>
</feature>
<organism evidence="2 3">
    <name type="scientific">Pediococcus cellicola</name>
    <dbReference type="NCBI Taxonomy" id="319652"/>
    <lineage>
        <taxon>Bacteria</taxon>
        <taxon>Bacillati</taxon>
        <taxon>Bacillota</taxon>
        <taxon>Bacilli</taxon>
        <taxon>Lactobacillales</taxon>
        <taxon>Lactobacillaceae</taxon>
        <taxon>Pediococcus</taxon>
    </lineage>
</organism>
<dbReference type="AlphaFoldDB" id="A0A0R2IPA6"/>
<evidence type="ECO:0000313" key="2">
    <source>
        <dbReference type="EMBL" id="KRN67011.1"/>
    </source>
</evidence>
<accession>A0A0R2IPA6</accession>
<gene>
    <name evidence="2" type="ORF">IV80_GL001101</name>
</gene>
<keyword evidence="1" id="KW-1133">Transmembrane helix</keyword>
<keyword evidence="3" id="KW-1185">Reference proteome</keyword>
<evidence type="ECO:0008006" key="4">
    <source>
        <dbReference type="Google" id="ProtNLM"/>
    </source>
</evidence>
<dbReference type="GeneID" id="76042904"/>
<sequence>MNSENVMGLIFILLAIWQFNAFGKAFKEFRKHANRSTTVFSIYGFWSGLLYALIFLGFGIALMFNELTALLSGL</sequence>
<keyword evidence="1" id="KW-0472">Membrane</keyword>
<evidence type="ECO:0000313" key="3">
    <source>
        <dbReference type="Proteomes" id="UP000051568"/>
    </source>
</evidence>
<evidence type="ECO:0000256" key="1">
    <source>
        <dbReference type="SAM" id="Phobius"/>
    </source>
</evidence>
<dbReference type="EMBL" id="JQBR01000003">
    <property type="protein sequence ID" value="KRN67011.1"/>
    <property type="molecule type" value="Genomic_DNA"/>
</dbReference>
<name>A0A0R2IPA6_9LACO</name>
<keyword evidence="1" id="KW-0812">Transmembrane</keyword>
<dbReference type="OrthoDB" id="2247046at2"/>
<reference evidence="2 3" key="1">
    <citation type="journal article" date="2015" name="Genome Announc.">
        <title>Expanding the biotechnology potential of lactobacilli through comparative genomics of 213 strains and associated genera.</title>
        <authorList>
            <person name="Sun Z."/>
            <person name="Harris H.M."/>
            <person name="McCann A."/>
            <person name="Guo C."/>
            <person name="Argimon S."/>
            <person name="Zhang W."/>
            <person name="Yang X."/>
            <person name="Jeffery I.B."/>
            <person name="Cooney J.C."/>
            <person name="Kagawa T.F."/>
            <person name="Liu W."/>
            <person name="Song Y."/>
            <person name="Salvetti E."/>
            <person name="Wrobel A."/>
            <person name="Rasinkangas P."/>
            <person name="Parkhill J."/>
            <person name="Rea M.C."/>
            <person name="O'Sullivan O."/>
            <person name="Ritari J."/>
            <person name="Douillard F.P."/>
            <person name="Paul Ross R."/>
            <person name="Yang R."/>
            <person name="Briner A.E."/>
            <person name="Felis G.E."/>
            <person name="de Vos W.M."/>
            <person name="Barrangou R."/>
            <person name="Klaenhammer T.R."/>
            <person name="Caufield P.W."/>
            <person name="Cui Y."/>
            <person name="Zhang H."/>
            <person name="O'Toole P.W."/>
        </authorList>
    </citation>
    <scope>NUCLEOTIDE SEQUENCE [LARGE SCALE GENOMIC DNA]</scope>
    <source>
        <strain evidence="2 3">DSM 17757</strain>
    </source>
</reference>
<protein>
    <recommendedName>
        <fullName evidence="4">Immunity protein</fullName>
    </recommendedName>
</protein>